<feature type="domain" description="Nephrocystin 3-like N-terminal" evidence="2">
    <location>
        <begin position="65"/>
        <end position="228"/>
    </location>
</feature>
<evidence type="ECO:0000256" key="1">
    <source>
        <dbReference type="ARBA" id="ARBA00022737"/>
    </source>
</evidence>
<dbReference type="PANTHER" id="PTHR10039:SF14">
    <property type="entry name" value="NACHT DOMAIN-CONTAINING PROTEIN"/>
    <property type="match status" value="1"/>
</dbReference>
<evidence type="ECO:0000313" key="3">
    <source>
        <dbReference type="EMBL" id="PON28046.1"/>
    </source>
</evidence>
<keyword evidence="4" id="KW-1185">Reference proteome</keyword>
<reference evidence="3 4" key="1">
    <citation type="journal article" date="2016" name="Genome Announc.">
        <title>Draft Whole-Genome Sequence of Trichoderma gamsii T6085, a Promising Biocontrol Agent of Fusarium Head Blight on Wheat.</title>
        <authorList>
            <person name="Baroncelli R."/>
            <person name="Zapparata A."/>
            <person name="Piaggeschi G."/>
            <person name="Sarrocco S."/>
            <person name="Vannacci G."/>
        </authorList>
    </citation>
    <scope>NUCLEOTIDE SEQUENCE [LARGE SCALE GENOMIC DNA]</scope>
    <source>
        <strain evidence="3 4">T6085</strain>
    </source>
</reference>
<dbReference type="Gene3D" id="3.40.50.300">
    <property type="entry name" value="P-loop containing nucleotide triphosphate hydrolases"/>
    <property type="match status" value="1"/>
</dbReference>
<accession>A0A2P4ZUU2</accession>
<sequence length="738" mass="83818">MSNNHNVSESQFGHNALVIQGNNSAPINAGSPEEDSSWLEKISQENPEYHKRRIFESKGPFLHESFHWILDNADFNKWRNAEKSGVFWIKGDPGKGKTMLLGGLVDNFEESPQIGLNLAYFFCQATDSRINTAAAVIGGLTVSLIKEHHELRSYIHTKYKHDLNKLNGPEGWYILHDIFEKVTRHSTLPNPVCIVDALDECEQEHGCKQLLRLIIETSSRVKWLVSSRNITEIERELQEIDSSRMLSLELKENAEYITNSVDLYIDNSIRNIMALQGDEELQTRATSVLKSKANGTFLWVALVIGQLRHTKHRDIEDVLEEMPEGLESLYSLILTRLTKQKDKDVYQILLSTVAAAERPLRLEELLTFISFRWKDYKTTYGLRDVQDIVKDCASFLSIRDDDKSVNFIHQSVKDYMMGPAVRVIFPSGIEYQHYRMFTTSLGAMSRILKHNIYGLRDPGSDIKAISPPTPDPLAPIIYCSLKCNFDTYLWCTETWTMGRQIKCGFETRLSDFFSDAALSVRNDLNEIFLDSMDTGETLLRFEAHVKGQNLIFSPDWTQSSLFASSSDYEIQIWLAFIDTRAKSSDVQNTVKYGARIAISPKSKYVAVWGDGGGSIQIWSGESGECIQALQGEKNGLFECSYRPFFSPDLEHVACVQGSKGVIQIWHVRTWKLIHLLEGPRHQFNDVNTNFSDDSRYIVAGYHDGLVFTTLGRSASWTGAQTGASPESSWKASFQFQQE</sequence>
<evidence type="ECO:0000313" key="4">
    <source>
        <dbReference type="Proteomes" id="UP000054821"/>
    </source>
</evidence>
<dbReference type="InterPro" id="IPR056884">
    <property type="entry name" value="NPHP3-like_N"/>
</dbReference>
<dbReference type="AlphaFoldDB" id="A0A2P4ZUU2"/>
<dbReference type="GeneID" id="29984144"/>
<dbReference type="InterPro" id="IPR015943">
    <property type="entry name" value="WD40/YVTN_repeat-like_dom_sf"/>
</dbReference>
<dbReference type="EMBL" id="JPDN02000008">
    <property type="protein sequence ID" value="PON28046.1"/>
    <property type="molecule type" value="Genomic_DNA"/>
</dbReference>
<dbReference type="STRING" id="398673.A0A2P4ZUU2"/>
<name>A0A2P4ZUU2_9HYPO</name>
<dbReference type="RefSeq" id="XP_018662799.1">
    <property type="nucleotide sequence ID" value="XM_018804061.1"/>
</dbReference>
<dbReference type="SUPFAM" id="SSF50960">
    <property type="entry name" value="TolB, C-terminal domain"/>
    <property type="match status" value="1"/>
</dbReference>
<comment type="caution">
    <text evidence="3">The sequence shown here is derived from an EMBL/GenBank/DDBJ whole genome shotgun (WGS) entry which is preliminary data.</text>
</comment>
<organism evidence="3 4">
    <name type="scientific">Trichoderma gamsii</name>
    <dbReference type="NCBI Taxonomy" id="398673"/>
    <lineage>
        <taxon>Eukaryota</taxon>
        <taxon>Fungi</taxon>
        <taxon>Dikarya</taxon>
        <taxon>Ascomycota</taxon>
        <taxon>Pezizomycotina</taxon>
        <taxon>Sordariomycetes</taxon>
        <taxon>Hypocreomycetidae</taxon>
        <taxon>Hypocreales</taxon>
        <taxon>Hypocreaceae</taxon>
        <taxon>Trichoderma</taxon>
    </lineage>
</organism>
<dbReference type="Proteomes" id="UP000054821">
    <property type="component" value="Unassembled WGS sequence"/>
</dbReference>
<keyword evidence="1" id="KW-0677">Repeat</keyword>
<evidence type="ECO:0000259" key="2">
    <source>
        <dbReference type="Pfam" id="PF24883"/>
    </source>
</evidence>
<dbReference type="InterPro" id="IPR027417">
    <property type="entry name" value="P-loop_NTPase"/>
</dbReference>
<dbReference type="PANTHER" id="PTHR10039">
    <property type="entry name" value="AMELOGENIN"/>
    <property type="match status" value="1"/>
</dbReference>
<dbReference type="Gene3D" id="2.130.10.10">
    <property type="entry name" value="YVTN repeat-like/Quinoprotein amine dehydrogenase"/>
    <property type="match status" value="1"/>
</dbReference>
<gene>
    <name evidence="3" type="ORF">TGAM01_v203183</name>
</gene>
<dbReference type="Pfam" id="PF24883">
    <property type="entry name" value="NPHP3_N"/>
    <property type="match status" value="1"/>
</dbReference>
<protein>
    <recommendedName>
        <fullName evidence="2">Nephrocystin 3-like N-terminal domain-containing protein</fullName>
    </recommendedName>
</protein>
<proteinExistence type="predicted"/>
<dbReference type="SUPFAM" id="SSF52540">
    <property type="entry name" value="P-loop containing nucleoside triphosphate hydrolases"/>
    <property type="match status" value="1"/>
</dbReference>